<sequence>MHEDGHPIGDRGTTTEQITLLYKMLADHRRRALLRCLRNTETPLAVSTLVTKLTQSDDREPSNRTTDTAITLHHIHLPKLADTGIIEYDQSDQQATYTAPPQVDALLEQMLVTVLPAGREPSPQEK</sequence>
<dbReference type="InterPro" id="IPR036388">
    <property type="entry name" value="WH-like_DNA-bd_sf"/>
</dbReference>
<protein>
    <recommendedName>
        <fullName evidence="1">DUF7344 domain-containing protein</fullName>
    </recommendedName>
</protein>
<dbReference type="Pfam" id="PF24035">
    <property type="entry name" value="DUF7344"/>
    <property type="match status" value="1"/>
</dbReference>
<reference evidence="2 3" key="1">
    <citation type="journal article" date="2019" name="Int. J. Syst. Evol. Microbiol.">
        <title>The Global Catalogue of Microorganisms (GCM) 10K type strain sequencing project: providing services to taxonomists for standard genome sequencing and annotation.</title>
        <authorList>
            <consortium name="The Broad Institute Genomics Platform"/>
            <consortium name="The Broad Institute Genome Sequencing Center for Infectious Disease"/>
            <person name="Wu L."/>
            <person name="Ma J."/>
        </authorList>
    </citation>
    <scope>NUCLEOTIDE SEQUENCE [LARGE SCALE GENOMIC DNA]</scope>
    <source>
        <strain evidence="2 3">JCM 17504</strain>
    </source>
</reference>
<dbReference type="EMBL" id="BAABKX010000013">
    <property type="protein sequence ID" value="GAA5053759.1"/>
    <property type="molecule type" value="Genomic_DNA"/>
</dbReference>
<name>A0AAV3UJL2_9EURY</name>
<evidence type="ECO:0000259" key="1">
    <source>
        <dbReference type="Pfam" id="PF24035"/>
    </source>
</evidence>
<gene>
    <name evidence="2" type="ORF">GCM10025751_31450</name>
</gene>
<keyword evidence="3" id="KW-1185">Reference proteome</keyword>
<feature type="domain" description="DUF7344" evidence="1">
    <location>
        <begin position="23"/>
        <end position="93"/>
    </location>
</feature>
<evidence type="ECO:0000313" key="3">
    <source>
        <dbReference type="Proteomes" id="UP001501729"/>
    </source>
</evidence>
<dbReference type="AlphaFoldDB" id="A0AAV3UJL2"/>
<accession>A0AAV3UJL2</accession>
<dbReference type="RefSeq" id="WP_390185159.1">
    <property type="nucleotide sequence ID" value="NZ_JBHMAI010000005.1"/>
</dbReference>
<dbReference type="Gene3D" id="1.10.10.10">
    <property type="entry name" value="Winged helix-like DNA-binding domain superfamily/Winged helix DNA-binding domain"/>
    <property type="match status" value="1"/>
</dbReference>
<dbReference type="InterPro" id="IPR055768">
    <property type="entry name" value="DUF7344"/>
</dbReference>
<dbReference type="Proteomes" id="UP001501729">
    <property type="component" value="Unassembled WGS sequence"/>
</dbReference>
<evidence type="ECO:0000313" key="2">
    <source>
        <dbReference type="EMBL" id="GAA5053759.1"/>
    </source>
</evidence>
<organism evidence="2 3">
    <name type="scientific">Haladaptatus pallidirubidus</name>
    <dbReference type="NCBI Taxonomy" id="1008152"/>
    <lineage>
        <taxon>Archaea</taxon>
        <taxon>Methanobacteriati</taxon>
        <taxon>Methanobacteriota</taxon>
        <taxon>Stenosarchaea group</taxon>
        <taxon>Halobacteria</taxon>
        <taxon>Halobacteriales</taxon>
        <taxon>Haladaptataceae</taxon>
        <taxon>Haladaptatus</taxon>
    </lineage>
</organism>
<proteinExistence type="predicted"/>
<comment type="caution">
    <text evidence="2">The sequence shown here is derived from an EMBL/GenBank/DDBJ whole genome shotgun (WGS) entry which is preliminary data.</text>
</comment>